<dbReference type="PRINTS" id="PR00344">
    <property type="entry name" value="BCTRLSENSOR"/>
</dbReference>
<dbReference type="GO" id="GO:0000155">
    <property type="term" value="F:phosphorelay sensor kinase activity"/>
    <property type="evidence" value="ECO:0007669"/>
    <property type="project" value="InterPro"/>
</dbReference>
<evidence type="ECO:0000256" key="2">
    <source>
        <dbReference type="ARBA" id="ARBA00004651"/>
    </source>
</evidence>
<evidence type="ECO:0000256" key="12">
    <source>
        <dbReference type="ARBA" id="ARBA00023012"/>
    </source>
</evidence>
<evidence type="ECO:0000256" key="6">
    <source>
        <dbReference type="ARBA" id="ARBA00022679"/>
    </source>
</evidence>
<evidence type="ECO:0000313" key="17">
    <source>
        <dbReference type="EMBL" id="WEK33877.1"/>
    </source>
</evidence>
<evidence type="ECO:0000259" key="16">
    <source>
        <dbReference type="SMART" id="SM00388"/>
    </source>
</evidence>
<dbReference type="Gene3D" id="1.10.287.130">
    <property type="match status" value="1"/>
</dbReference>
<dbReference type="InterPro" id="IPR003661">
    <property type="entry name" value="HisK_dim/P_dom"/>
</dbReference>
<feature type="domain" description="Signal transduction histidine kinase dimerisation/phosphoacceptor" evidence="16">
    <location>
        <begin position="1030"/>
        <end position="1101"/>
    </location>
</feature>
<dbReference type="InterPro" id="IPR004358">
    <property type="entry name" value="Sig_transdc_His_kin-like_C"/>
</dbReference>
<dbReference type="Gene3D" id="3.30.565.10">
    <property type="entry name" value="Histidine kinase-like ATPase, C-terminal domain"/>
    <property type="match status" value="1"/>
</dbReference>
<comment type="catalytic activity">
    <reaction evidence="1">
        <text>ATP + protein L-histidine = ADP + protein N-phospho-L-histidine.</text>
        <dbReference type="EC" id="2.7.13.3"/>
    </reaction>
</comment>
<feature type="transmembrane region" description="Helical" evidence="14">
    <location>
        <begin position="245"/>
        <end position="266"/>
    </location>
</feature>
<dbReference type="Proteomes" id="UP001220610">
    <property type="component" value="Chromosome"/>
</dbReference>
<feature type="transmembrane region" description="Helical" evidence="14">
    <location>
        <begin position="725"/>
        <end position="747"/>
    </location>
</feature>
<organism evidence="17 18">
    <name type="scientific">Candidatus Pseudobacter hemicellulosilyticus</name>
    <dbReference type="NCBI Taxonomy" id="3121375"/>
    <lineage>
        <taxon>Bacteria</taxon>
        <taxon>Pseudomonadati</taxon>
        <taxon>Bacteroidota</taxon>
        <taxon>Chitinophagia</taxon>
        <taxon>Chitinophagales</taxon>
        <taxon>Chitinophagaceae</taxon>
        <taxon>Pseudobacter</taxon>
    </lineage>
</organism>
<feature type="domain" description="Histidine kinase/HSP90-like ATPase" evidence="15">
    <location>
        <begin position="1140"/>
        <end position="1248"/>
    </location>
</feature>
<evidence type="ECO:0000256" key="1">
    <source>
        <dbReference type="ARBA" id="ARBA00000085"/>
    </source>
</evidence>
<evidence type="ECO:0000256" key="3">
    <source>
        <dbReference type="ARBA" id="ARBA00012438"/>
    </source>
</evidence>
<evidence type="ECO:0000256" key="8">
    <source>
        <dbReference type="ARBA" id="ARBA00022741"/>
    </source>
</evidence>
<keyword evidence="4" id="KW-1003">Cell membrane</keyword>
<feature type="transmembrane region" description="Helical" evidence="14">
    <location>
        <begin position="286"/>
        <end position="307"/>
    </location>
</feature>
<feature type="transmembrane region" description="Helical" evidence="14">
    <location>
        <begin position="406"/>
        <end position="423"/>
    </location>
</feature>
<feature type="transmembrane region" description="Helical" evidence="14">
    <location>
        <begin position="458"/>
        <end position="480"/>
    </location>
</feature>
<reference evidence="17" key="1">
    <citation type="submission" date="2023-03" db="EMBL/GenBank/DDBJ databases">
        <title>Andean soil-derived lignocellulolytic bacterial consortium as a source of novel taxa and putative plastic-active enzymes.</title>
        <authorList>
            <person name="Diaz-Garcia L."/>
            <person name="Chuvochina M."/>
            <person name="Feuerriegel G."/>
            <person name="Bunk B."/>
            <person name="Sproer C."/>
            <person name="Streit W.R."/>
            <person name="Rodriguez L.M."/>
            <person name="Overmann J."/>
            <person name="Jimenez D.J."/>
        </authorList>
    </citation>
    <scope>NUCLEOTIDE SEQUENCE</scope>
    <source>
        <strain evidence="17">MAG 7</strain>
    </source>
</reference>
<name>A0AAJ6BF44_9BACT</name>
<feature type="transmembrane region" description="Helical" evidence="14">
    <location>
        <begin position="12"/>
        <end position="33"/>
    </location>
</feature>
<feature type="transmembrane region" description="Helical" evidence="14">
    <location>
        <begin position="373"/>
        <end position="394"/>
    </location>
</feature>
<dbReference type="EC" id="2.7.13.3" evidence="3"/>
<dbReference type="SMART" id="SM00388">
    <property type="entry name" value="HisKA"/>
    <property type="match status" value="1"/>
</dbReference>
<dbReference type="GO" id="GO:0005524">
    <property type="term" value="F:ATP binding"/>
    <property type="evidence" value="ECO:0007669"/>
    <property type="project" value="UniProtKB-KW"/>
</dbReference>
<comment type="subcellular location">
    <subcellularLocation>
        <location evidence="2">Cell membrane</location>
        <topology evidence="2">Multi-pass membrane protein</topology>
    </subcellularLocation>
</comment>
<feature type="transmembrane region" description="Helical" evidence="14">
    <location>
        <begin position="944"/>
        <end position="966"/>
    </location>
</feature>
<accession>A0AAJ6BF44</accession>
<evidence type="ECO:0000256" key="14">
    <source>
        <dbReference type="SAM" id="Phobius"/>
    </source>
</evidence>
<keyword evidence="7 14" id="KW-0812">Transmembrane</keyword>
<evidence type="ECO:0000313" key="18">
    <source>
        <dbReference type="Proteomes" id="UP001220610"/>
    </source>
</evidence>
<evidence type="ECO:0000256" key="4">
    <source>
        <dbReference type="ARBA" id="ARBA00022475"/>
    </source>
</evidence>
<dbReference type="CDD" id="cd00075">
    <property type="entry name" value="HATPase"/>
    <property type="match status" value="1"/>
</dbReference>
<sequence length="1251" mass="143876">MKQLVKKWLLKNIYLLAAIGLFLTAFILNKYVIDTTAARYYANLIEQGIRNKEKDFDAIARDQSLLTRLIDRKFSEEELDELLDTRKEYGIYLFQRNVFDQPELLFWNSYSAMPPHDMAADTTRLVKLSNGIYVQVIRAFEIAQKGRYSVQALIPVQWKYFVENENLKKEFAGFDKATQRVDISASPTEFPVKSLRGDVLFYLQKTTLHQQQHNNWSLVLSILGFFLLFLYLYQVADRIYRRYGLWPGVLFLTGVVLVLRAVSYIFPGVLDLRQFELFDPAIYGSSFVLSSLGDLLINALLFCWLVVYVNRRLNTAKINPHADPRRNWLLVILILFGLVMVTFAFADILQSLVADAQISFNVTNVFSLTRYSMIGFLILATLALSYFFLSQILLTAAGRLVGDRNYITFVVTATLGLAILSFTRNTAVIELNLFVLPWLLVFIWLMQQKIFAGLNFRLNVSEVLFWLFLFSFSIATVIIFENRKIEFEQRKRFAEKLTSQADPSSERLLSIALAYLDNNFLAPNFERFHDKNTNAYLKDSIVKTNFTAYLNKYDTKVFTFDALMSPLYNDDAGSFDTLNTIFRIQGRPTSIPDLRYFERSFDKFSYIFKKEIIDTNDITTGYFFVLSDPKRYKSDALIPELFKQTKELVPEYSTVYSYAIYDSLRLINHYNDYAFPTELQPEAIPRGEFKTVRTIGYEELWYRGLPDKVVVIARKNSSFIEGITLFAYLFSTFLLLLSFYRMASLLFRSRLQWSTIRQSFQLSIRSQVHSTILMVSLLSFVVIGVATILFFVNRYHLNNQDRLSRAIQIMGNEVKKKLVDHAVFNDGVMLYEPGFNDEVQDLMAEISEIHGTDVNLYDTLGDLKVTSNADIYYRGVLSDKMNPLAYYRLHTLHQVQTVTDEMVGRINYQSIYTPVRDENGRAVAYLNIPSYSTQGELKQEISNFLVTIINLNAFIFLVSGAIAVFITNRITSSFTIISQKMRDINLRKVNQEIEWKRNDEIGVLVAEYNKMVQKLEESADALAKSEREGAWRQMARQVAHEIKNPLTPMKLSIQYLQKANDNNSPDLKNMTANVARTLVEQIDHLSKIASDFSQFANIGNPKNEVFDLHELLYSLASLYDATENLDFRWDALPGKVLVFADKTQLNRLFTNLLQNAIEASENRAQRVIRMQEEMDGEVIIISIADNGEGIPEQTRSKIFTPNFTTKSSGTGLGLAMSKSIVEQAQGEIWFTTVEGEGSTFYVKLPLLRATS</sequence>
<dbReference type="GO" id="GO:0005886">
    <property type="term" value="C:plasma membrane"/>
    <property type="evidence" value="ECO:0007669"/>
    <property type="project" value="UniProtKB-SubCell"/>
</dbReference>
<evidence type="ECO:0000256" key="9">
    <source>
        <dbReference type="ARBA" id="ARBA00022777"/>
    </source>
</evidence>
<feature type="transmembrane region" description="Helical" evidence="14">
    <location>
        <begin position="216"/>
        <end position="233"/>
    </location>
</feature>
<gene>
    <name evidence="17" type="ORF">P0Y53_15415</name>
</gene>
<keyword evidence="9 17" id="KW-0418">Kinase</keyword>
<keyword evidence="6" id="KW-0808">Transferase</keyword>
<keyword evidence="10" id="KW-0067">ATP-binding</keyword>
<dbReference type="SMART" id="SM00387">
    <property type="entry name" value="HATPase_c"/>
    <property type="match status" value="1"/>
</dbReference>
<evidence type="ECO:0000256" key="13">
    <source>
        <dbReference type="ARBA" id="ARBA00023136"/>
    </source>
</evidence>
<protein>
    <recommendedName>
        <fullName evidence="3">histidine kinase</fullName>
        <ecNumber evidence="3">2.7.13.3</ecNumber>
    </recommendedName>
</protein>
<dbReference type="Gene3D" id="6.10.340.10">
    <property type="match status" value="1"/>
</dbReference>
<dbReference type="InterPro" id="IPR003594">
    <property type="entry name" value="HATPase_dom"/>
</dbReference>
<keyword evidence="5" id="KW-0597">Phosphoprotein</keyword>
<dbReference type="InterPro" id="IPR036097">
    <property type="entry name" value="HisK_dim/P_sf"/>
</dbReference>
<dbReference type="Pfam" id="PF00512">
    <property type="entry name" value="HisKA"/>
    <property type="match status" value="1"/>
</dbReference>
<keyword evidence="13 14" id="KW-0472">Membrane</keyword>
<dbReference type="EMBL" id="CP119311">
    <property type="protein sequence ID" value="WEK33877.1"/>
    <property type="molecule type" value="Genomic_DNA"/>
</dbReference>
<dbReference type="PANTHER" id="PTHR45528:SF1">
    <property type="entry name" value="SENSOR HISTIDINE KINASE CPXA"/>
    <property type="match status" value="1"/>
</dbReference>
<proteinExistence type="predicted"/>
<evidence type="ECO:0000259" key="15">
    <source>
        <dbReference type="SMART" id="SM00387"/>
    </source>
</evidence>
<evidence type="ECO:0000256" key="11">
    <source>
        <dbReference type="ARBA" id="ARBA00022989"/>
    </source>
</evidence>
<keyword evidence="8" id="KW-0547">Nucleotide-binding</keyword>
<evidence type="ECO:0000256" key="10">
    <source>
        <dbReference type="ARBA" id="ARBA00022840"/>
    </source>
</evidence>
<keyword evidence="11 14" id="KW-1133">Transmembrane helix</keyword>
<dbReference type="Pfam" id="PF02518">
    <property type="entry name" value="HATPase_c"/>
    <property type="match status" value="1"/>
</dbReference>
<dbReference type="PANTHER" id="PTHR45528">
    <property type="entry name" value="SENSOR HISTIDINE KINASE CPXA"/>
    <property type="match status" value="1"/>
</dbReference>
<feature type="transmembrane region" description="Helical" evidence="14">
    <location>
        <begin position="768"/>
        <end position="792"/>
    </location>
</feature>
<evidence type="ECO:0000256" key="7">
    <source>
        <dbReference type="ARBA" id="ARBA00022692"/>
    </source>
</evidence>
<dbReference type="InterPro" id="IPR050398">
    <property type="entry name" value="HssS/ArlS-like"/>
</dbReference>
<keyword evidence="12" id="KW-0902">Two-component regulatory system</keyword>
<evidence type="ECO:0000256" key="5">
    <source>
        <dbReference type="ARBA" id="ARBA00022553"/>
    </source>
</evidence>
<dbReference type="InterPro" id="IPR036890">
    <property type="entry name" value="HATPase_C_sf"/>
</dbReference>
<dbReference type="CDD" id="cd00082">
    <property type="entry name" value="HisKA"/>
    <property type="match status" value="1"/>
</dbReference>
<dbReference type="SUPFAM" id="SSF55874">
    <property type="entry name" value="ATPase domain of HSP90 chaperone/DNA topoisomerase II/histidine kinase"/>
    <property type="match status" value="1"/>
</dbReference>
<feature type="transmembrane region" description="Helical" evidence="14">
    <location>
        <begin position="328"/>
        <end position="353"/>
    </location>
</feature>
<dbReference type="AlphaFoldDB" id="A0AAJ6BF44"/>
<dbReference type="SUPFAM" id="SSF47384">
    <property type="entry name" value="Homodimeric domain of signal transducing histidine kinase"/>
    <property type="match status" value="1"/>
</dbReference>